<evidence type="ECO:0000259" key="2">
    <source>
        <dbReference type="Pfam" id="PF00501"/>
    </source>
</evidence>
<reference evidence="4 5" key="1">
    <citation type="journal article" date="2022" name="Int. J. Syst. Evol. Microbiol.">
        <title>Noviherbaspirillum aridicola sp. nov., isolated from an arid soil in Pakistan.</title>
        <authorList>
            <person name="Khan I.U."/>
            <person name="Saqib M."/>
            <person name="Amin A."/>
            <person name="Hussain F."/>
            <person name="Li L."/>
            <person name="Liu Y.H."/>
            <person name="Fang B.Z."/>
            <person name="Ahmed I."/>
            <person name="Li W.J."/>
        </authorList>
    </citation>
    <scope>NUCLEOTIDE SEQUENCE [LARGE SCALE GENOMIC DNA]</scope>
    <source>
        <strain evidence="4 5">NCCP-691</strain>
    </source>
</reference>
<dbReference type="InterPro" id="IPR045851">
    <property type="entry name" value="AMP-bd_C_sf"/>
</dbReference>
<dbReference type="Pfam" id="PF13193">
    <property type="entry name" value="AMP-binding_C"/>
    <property type="match status" value="1"/>
</dbReference>
<dbReference type="PANTHER" id="PTHR43201:SF8">
    <property type="entry name" value="ACYL-COA SYNTHETASE FAMILY MEMBER 3"/>
    <property type="match status" value="1"/>
</dbReference>
<dbReference type="InterPro" id="IPR000873">
    <property type="entry name" value="AMP-dep_synth/lig_dom"/>
</dbReference>
<proteinExistence type="inferred from homology"/>
<feature type="domain" description="AMP-dependent synthetase/ligase" evidence="2">
    <location>
        <begin position="10"/>
        <end position="363"/>
    </location>
</feature>
<dbReference type="Gene3D" id="3.40.50.12780">
    <property type="entry name" value="N-terminal domain of ligase-like"/>
    <property type="match status" value="1"/>
</dbReference>
<feature type="domain" description="AMP-binding enzyme C-terminal" evidence="3">
    <location>
        <begin position="414"/>
        <end position="489"/>
    </location>
</feature>
<dbReference type="PROSITE" id="PS00455">
    <property type="entry name" value="AMP_BINDING"/>
    <property type="match status" value="1"/>
</dbReference>
<gene>
    <name evidence="4" type="ORF">NCCP691_20300</name>
</gene>
<evidence type="ECO:0000256" key="1">
    <source>
        <dbReference type="ARBA" id="ARBA00006432"/>
    </source>
</evidence>
<dbReference type="InterPro" id="IPR042099">
    <property type="entry name" value="ANL_N_sf"/>
</dbReference>
<evidence type="ECO:0000313" key="4">
    <source>
        <dbReference type="EMBL" id="GIZ52016.1"/>
    </source>
</evidence>
<organism evidence="4 5">
    <name type="scientific">Noviherbaspirillum aridicola</name>
    <dbReference type="NCBI Taxonomy" id="2849687"/>
    <lineage>
        <taxon>Bacteria</taxon>
        <taxon>Pseudomonadati</taxon>
        <taxon>Pseudomonadota</taxon>
        <taxon>Betaproteobacteria</taxon>
        <taxon>Burkholderiales</taxon>
        <taxon>Oxalobacteraceae</taxon>
        <taxon>Noviherbaspirillum</taxon>
    </lineage>
</organism>
<name>A0ABQ4Q4T0_9BURK</name>
<dbReference type="PANTHER" id="PTHR43201">
    <property type="entry name" value="ACYL-COA SYNTHETASE"/>
    <property type="match status" value="1"/>
</dbReference>
<dbReference type="RefSeq" id="WP_220808184.1">
    <property type="nucleotide sequence ID" value="NZ_BPMK01000008.1"/>
</dbReference>
<dbReference type="CDD" id="cd05941">
    <property type="entry name" value="MCS"/>
    <property type="match status" value="1"/>
</dbReference>
<evidence type="ECO:0000313" key="5">
    <source>
        <dbReference type="Proteomes" id="UP000887222"/>
    </source>
</evidence>
<comment type="similarity">
    <text evidence="1">Belongs to the ATP-dependent AMP-binding enzyme family.</text>
</comment>
<sequence length="502" mass="55400">MNANLYALFASRFPKDRQACAIETHDGKYYSWNDIERASAKIANLLAGLRLQPDARIAAQVEKSAEALILYLAVLRAGYTWLPLNTAYRAAEISYFIDDAEPEVVVCSPQNFGWVSQIAFASGTRHVFTLGDDRTGSLLTRAALQSNSFDTVHRDANELAAILYTSGTTGRSKGAMLTHGNLSHNARVLQQYWQWQPGDVLLHALPLFHIHGLFVAAHGALLNGSKMIFLPRFDAAEVIRQLPRATVFMGVPTYYVRLLAEPSFGREQCSGVRLFISGSAPLLTDTFHDFAQRTGHTILERYGMTETAMLTSNPYQGERRAGTVGPALPGVSVRVVDKEGKPCAAGEIGDIQVRGPNVFQGYWRMPEKTAEEFTADGYFRTGDVGRFDEDGYLSIVGRSKDLIISGGYNVYPKEIESVIDELEGVLESAVIGVPHPDFGEAVTAVVVLRDGAGLSEERVIDTLKQRIANYKVPKQVHFVAELPRNTMGKVQKNLLREQFGKR</sequence>
<dbReference type="Gene3D" id="3.30.300.30">
    <property type="match status" value="1"/>
</dbReference>
<evidence type="ECO:0000259" key="3">
    <source>
        <dbReference type="Pfam" id="PF13193"/>
    </source>
</evidence>
<dbReference type="InterPro" id="IPR020845">
    <property type="entry name" value="AMP-binding_CS"/>
</dbReference>
<dbReference type="EMBL" id="BPMK01000008">
    <property type="protein sequence ID" value="GIZ52016.1"/>
    <property type="molecule type" value="Genomic_DNA"/>
</dbReference>
<dbReference type="NCBIfam" id="NF005702">
    <property type="entry name" value="PRK07514.1"/>
    <property type="match status" value="1"/>
</dbReference>
<dbReference type="InterPro" id="IPR025110">
    <property type="entry name" value="AMP-bd_C"/>
</dbReference>
<dbReference type="Proteomes" id="UP000887222">
    <property type="component" value="Unassembled WGS sequence"/>
</dbReference>
<comment type="caution">
    <text evidence="4">The sequence shown here is derived from an EMBL/GenBank/DDBJ whole genome shotgun (WGS) entry which is preliminary data.</text>
</comment>
<protein>
    <submittedName>
        <fullName evidence="4">Malonyl-CoA synthetase</fullName>
    </submittedName>
</protein>
<keyword evidence="5" id="KW-1185">Reference proteome</keyword>
<accession>A0ABQ4Q4T0</accession>
<dbReference type="SUPFAM" id="SSF56801">
    <property type="entry name" value="Acetyl-CoA synthetase-like"/>
    <property type="match status" value="1"/>
</dbReference>
<dbReference type="Pfam" id="PF00501">
    <property type="entry name" value="AMP-binding"/>
    <property type="match status" value="1"/>
</dbReference>